<dbReference type="InterPro" id="IPR025887">
    <property type="entry name" value="Glyco_hydro_31_N_dom"/>
</dbReference>
<dbReference type="SUPFAM" id="SSF74650">
    <property type="entry name" value="Galactose mutarotase-like"/>
    <property type="match status" value="1"/>
</dbReference>
<dbReference type="CDD" id="cd14752">
    <property type="entry name" value="GH31_N"/>
    <property type="match status" value="1"/>
</dbReference>
<dbReference type="CDD" id="cd00111">
    <property type="entry name" value="Trefoil"/>
    <property type="match status" value="3"/>
</dbReference>
<evidence type="ECO:0000313" key="16">
    <source>
        <dbReference type="EMBL" id="KAK2141238.1"/>
    </source>
</evidence>
<dbReference type="GO" id="GO:0004558">
    <property type="term" value="F:alpha-1,4-glucosidase activity"/>
    <property type="evidence" value="ECO:0007669"/>
    <property type="project" value="TreeGrafter"/>
</dbReference>
<evidence type="ECO:0000256" key="11">
    <source>
        <dbReference type="ARBA" id="ARBA00041343"/>
    </source>
</evidence>
<dbReference type="Gene3D" id="3.20.20.80">
    <property type="entry name" value="Glycosidases"/>
    <property type="match status" value="1"/>
</dbReference>
<dbReference type="Pfam" id="PF00088">
    <property type="entry name" value="Trefoil"/>
    <property type="match status" value="3"/>
</dbReference>
<dbReference type="GO" id="GO:0016020">
    <property type="term" value="C:membrane"/>
    <property type="evidence" value="ECO:0007669"/>
    <property type="project" value="UniProtKB-SubCell"/>
</dbReference>
<dbReference type="CDD" id="cd06602">
    <property type="entry name" value="GH31_MGAM_SI_GAA"/>
    <property type="match status" value="1"/>
</dbReference>
<organism evidence="16 17">
    <name type="scientific">Paralvinella palmiformis</name>
    <dbReference type="NCBI Taxonomy" id="53620"/>
    <lineage>
        <taxon>Eukaryota</taxon>
        <taxon>Metazoa</taxon>
        <taxon>Spiralia</taxon>
        <taxon>Lophotrochozoa</taxon>
        <taxon>Annelida</taxon>
        <taxon>Polychaeta</taxon>
        <taxon>Sedentaria</taxon>
        <taxon>Canalipalpata</taxon>
        <taxon>Terebellida</taxon>
        <taxon>Terebelliformia</taxon>
        <taxon>Alvinellidae</taxon>
        <taxon>Paralvinella</taxon>
    </lineage>
</organism>
<evidence type="ECO:0000256" key="8">
    <source>
        <dbReference type="ARBA" id="ARBA00023157"/>
    </source>
</evidence>
<evidence type="ECO:0000256" key="14">
    <source>
        <dbReference type="SAM" id="SignalP"/>
    </source>
</evidence>
<dbReference type="InterPro" id="IPR044913">
    <property type="entry name" value="P_trefoil_dom_sf"/>
</dbReference>
<dbReference type="Gene3D" id="2.60.40.1180">
    <property type="entry name" value="Golgi alpha-mannosidase II"/>
    <property type="match status" value="2"/>
</dbReference>
<dbReference type="FunFam" id="2.60.40.1760:FF:000001">
    <property type="entry name" value="Maltase-glucoamylase, intestinal"/>
    <property type="match status" value="1"/>
</dbReference>
<dbReference type="PROSITE" id="PS00129">
    <property type="entry name" value="GLYCOSYL_HYDROL_F31_1"/>
    <property type="match status" value="1"/>
</dbReference>
<keyword evidence="10 13" id="KW-0326">Glycosidase</keyword>
<proteinExistence type="inferred from homology"/>
<evidence type="ECO:0000256" key="7">
    <source>
        <dbReference type="ARBA" id="ARBA00023136"/>
    </source>
</evidence>
<protein>
    <recommendedName>
        <fullName evidence="4">alpha-glucosidase</fullName>
        <ecNumber evidence="4">3.2.1.20</ecNumber>
    </recommendedName>
    <alternativeName>
        <fullName evidence="11">Maltase</fullName>
    </alternativeName>
</protein>
<evidence type="ECO:0000256" key="3">
    <source>
        <dbReference type="ARBA" id="ARBA00007806"/>
    </source>
</evidence>
<evidence type="ECO:0000256" key="5">
    <source>
        <dbReference type="ARBA" id="ARBA00022729"/>
    </source>
</evidence>
<evidence type="ECO:0000259" key="15">
    <source>
        <dbReference type="PROSITE" id="PS51448"/>
    </source>
</evidence>
<dbReference type="SUPFAM" id="SSF51445">
    <property type="entry name" value="(Trans)glycosidases"/>
    <property type="match status" value="1"/>
</dbReference>
<keyword evidence="17" id="KW-1185">Reference proteome</keyword>
<evidence type="ECO:0000313" key="17">
    <source>
        <dbReference type="Proteomes" id="UP001208570"/>
    </source>
</evidence>
<dbReference type="InterPro" id="IPR000519">
    <property type="entry name" value="P_trefoil_dom"/>
</dbReference>
<dbReference type="SMART" id="SM00018">
    <property type="entry name" value="PD"/>
    <property type="match status" value="3"/>
</dbReference>
<dbReference type="Pfam" id="PF01055">
    <property type="entry name" value="Glyco_hydro_31_2nd"/>
    <property type="match status" value="1"/>
</dbReference>
<dbReference type="PANTHER" id="PTHR22762:SF133">
    <property type="entry name" value="P-TYPE DOMAIN-CONTAINING PROTEIN"/>
    <property type="match status" value="1"/>
</dbReference>
<gene>
    <name evidence="16" type="ORF">LSH36_1136g01048</name>
</gene>
<evidence type="ECO:0000256" key="12">
    <source>
        <dbReference type="PROSITE-ProRule" id="PRU00779"/>
    </source>
</evidence>
<comment type="similarity">
    <text evidence="3 13">Belongs to the glycosyl hydrolase 31 family.</text>
</comment>
<comment type="subcellular location">
    <subcellularLocation>
        <location evidence="2">Membrane</location>
    </subcellularLocation>
</comment>
<dbReference type="FunFam" id="3.20.20.80:FF:000016">
    <property type="entry name" value="Maltase-glucoamylase, intestinal"/>
    <property type="match status" value="1"/>
</dbReference>
<feature type="signal peptide" evidence="14">
    <location>
        <begin position="1"/>
        <end position="17"/>
    </location>
</feature>
<name>A0AAD9IVS7_9ANNE</name>
<evidence type="ECO:0000256" key="10">
    <source>
        <dbReference type="ARBA" id="ARBA00023295"/>
    </source>
</evidence>
<dbReference type="SUPFAM" id="SSF57492">
    <property type="entry name" value="Trefoil"/>
    <property type="match status" value="3"/>
</dbReference>
<keyword evidence="9" id="KW-0325">Glycoprotein</keyword>
<keyword evidence="8 12" id="KW-1015">Disulfide bond</keyword>
<feature type="chain" id="PRO_5042175182" description="alpha-glucosidase" evidence="14">
    <location>
        <begin position="18"/>
        <end position="933"/>
    </location>
</feature>
<evidence type="ECO:0000256" key="13">
    <source>
        <dbReference type="RuleBase" id="RU361185"/>
    </source>
</evidence>
<feature type="disulfide bond" evidence="12">
    <location>
        <begin position="79"/>
        <end position="94"/>
    </location>
</feature>
<feature type="domain" description="P-type" evidence="15">
    <location>
        <begin position="17"/>
        <end position="64"/>
    </location>
</feature>
<dbReference type="EC" id="3.2.1.20" evidence="4"/>
<evidence type="ECO:0000256" key="1">
    <source>
        <dbReference type="ARBA" id="ARBA00001657"/>
    </source>
</evidence>
<evidence type="ECO:0000256" key="2">
    <source>
        <dbReference type="ARBA" id="ARBA00004370"/>
    </source>
</evidence>
<comment type="caution">
    <text evidence="12">Lacks conserved residue(s) required for the propagation of feature annotation.</text>
</comment>
<keyword evidence="7" id="KW-0472">Membrane</keyword>
<reference evidence="16" key="1">
    <citation type="journal article" date="2023" name="Mol. Biol. Evol.">
        <title>Third-Generation Sequencing Reveals the Adaptive Role of the Epigenome in Three Deep-Sea Polychaetes.</title>
        <authorList>
            <person name="Perez M."/>
            <person name="Aroh O."/>
            <person name="Sun Y."/>
            <person name="Lan Y."/>
            <person name="Juniper S.K."/>
            <person name="Young C.R."/>
            <person name="Angers B."/>
            <person name="Qian P.Y."/>
        </authorList>
    </citation>
    <scope>NUCLEOTIDE SEQUENCE</scope>
    <source>
        <strain evidence="16">P08H-3</strain>
    </source>
</reference>
<dbReference type="InterPro" id="IPR030458">
    <property type="entry name" value="Glyco_hydro_31_AS"/>
</dbReference>
<dbReference type="InterPro" id="IPR011013">
    <property type="entry name" value="Gal_mutarotase_sf_dom"/>
</dbReference>
<feature type="domain" description="P-type" evidence="15">
    <location>
        <begin position="118"/>
        <end position="165"/>
    </location>
</feature>
<dbReference type="InterPro" id="IPR000322">
    <property type="entry name" value="Glyco_hydro_31_TIM"/>
</dbReference>
<dbReference type="Gene3D" id="2.60.40.1760">
    <property type="entry name" value="glycosyl hydrolase (family 31)"/>
    <property type="match status" value="1"/>
</dbReference>
<dbReference type="Proteomes" id="UP001208570">
    <property type="component" value="Unassembled WGS sequence"/>
</dbReference>
<comment type="catalytic activity">
    <reaction evidence="1">
        <text>Hydrolysis of terminal, non-reducing (1-&gt;4)-linked alpha-D-glucose residues with release of alpha-D-glucose.</text>
        <dbReference type="EC" id="3.2.1.20"/>
    </reaction>
</comment>
<accession>A0AAD9IVS7</accession>
<dbReference type="PROSITE" id="PS51448">
    <property type="entry name" value="P_TREFOIL_2"/>
    <property type="match status" value="3"/>
</dbReference>
<dbReference type="InterPro" id="IPR030459">
    <property type="entry name" value="Glyco_hydro_31_CS"/>
</dbReference>
<comment type="caution">
    <text evidence="16">The sequence shown here is derived from an EMBL/GenBank/DDBJ whole genome shotgun (WGS) entry which is preliminary data.</text>
</comment>
<dbReference type="GO" id="GO:0030246">
    <property type="term" value="F:carbohydrate binding"/>
    <property type="evidence" value="ECO:0007669"/>
    <property type="project" value="InterPro"/>
</dbReference>
<dbReference type="PANTHER" id="PTHR22762">
    <property type="entry name" value="ALPHA-GLUCOSIDASE"/>
    <property type="match status" value="1"/>
</dbReference>
<evidence type="ECO:0000256" key="9">
    <source>
        <dbReference type="ARBA" id="ARBA00023180"/>
    </source>
</evidence>
<feature type="domain" description="P-type" evidence="15">
    <location>
        <begin position="65"/>
        <end position="111"/>
    </location>
</feature>
<dbReference type="InterPro" id="IPR017853">
    <property type="entry name" value="GH"/>
</dbReference>
<keyword evidence="5 14" id="KW-0732">Signal</keyword>
<dbReference type="Pfam" id="PF13802">
    <property type="entry name" value="Gal_mutarotas_2"/>
    <property type="match status" value="1"/>
</dbReference>
<keyword evidence="6 13" id="KW-0378">Hydrolase</keyword>
<evidence type="ECO:0000256" key="4">
    <source>
        <dbReference type="ARBA" id="ARBA00012741"/>
    </source>
</evidence>
<dbReference type="InterPro" id="IPR013780">
    <property type="entry name" value="Glyco_hydro_b"/>
</dbReference>
<dbReference type="AlphaFoldDB" id="A0AAD9IVS7"/>
<evidence type="ECO:0000256" key="6">
    <source>
        <dbReference type="ARBA" id="ARBA00022801"/>
    </source>
</evidence>
<sequence>MWTYVILLFLTATSTLGQCPVDIPDDERRDCYPWENPTQGDCEARGCLWCAPIDPEYPHCFYNTKVCPSEMPESSRVDCMPEGGLRADCLRKNCLWCETDTPDVPWCFTDPDSSLGGEYCPADIPESERVDCHPESDASVQECLDRGCYWCENTAENVPWCFMPRQAGYRMAGSPVETPQGYQIVLDRINTPSVFGQDIGQITLDVEFQTEQRLRLKFYDASTSRFEVPITISGTGTAPVVKDYDVTFSNDPVFNFQIKRISTDTVIFDSSIGGLQFADQYIQIAGRLDSDKVYGFGEHEKSYFKHDMNWKRWAMWTRDQATTDSNLYGSHPFYLNVEQSSNAHGVLFLNANAQEVTLQPAPALTYRTIGGILDMYFFLGPTPEEVIQQYTMSVGTPVMPPYWALGFQLCRWGYTDLDHLKAAVGRMRLYDIPHDVQYGDIDYMDGYKDFTIDPVNFAGLPEYVQQLKSEGTRFVIILDPAISNTPSPGEYPPLDRGNAENVWVRDYTGSNPQEGQVWPGMVYFPDYTRSATEQWWTNECVLFKDELDYEGLWIDMNEPANFVDGSDEDPPCRDNRFNNPPYIPIVGDNLLWKKTLCMDTIQDLGMSYNTHSLYGWSMAKQTLPAVRSALGRRSIVFSRSTFPGAGQWGQHWLGDNWSQWYNLKASLIGVLDFNLFGMPYTGADICGFLGTPTEDLCRRWQQIGAFYPFSRNHNHESYPDQDPGMWPTVANDTRNTLLIRYRLLPYLYTLFHKAHTTGGTVVRSLMFEEKNRLSVVTIPPFSHPLIALIYTSEEGYIIPVQQPANSTLFSRSNPFGFVVSLDDNGNASGDLFWDDGEAIDTQGTGTYFLGSYTASGSTLTGTVSHDGYSEASNLVIDDVEIHGAGTVTSIVINGVTHSDWNQHPESQEWRETFILPGEPILASSGNGVESTSH</sequence>
<dbReference type="PROSITE" id="PS00707">
    <property type="entry name" value="GLYCOSYL_HYDROL_F31_2"/>
    <property type="match status" value="1"/>
</dbReference>
<dbReference type="GO" id="GO:0005975">
    <property type="term" value="P:carbohydrate metabolic process"/>
    <property type="evidence" value="ECO:0007669"/>
    <property type="project" value="InterPro"/>
</dbReference>
<dbReference type="Gene3D" id="4.10.110.10">
    <property type="entry name" value="Spasmolytic Protein, domain 1"/>
    <property type="match status" value="3"/>
</dbReference>
<dbReference type="EMBL" id="JAODUP010001136">
    <property type="protein sequence ID" value="KAK2141238.1"/>
    <property type="molecule type" value="Genomic_DNA"/>
</dbReference>